<organism evidence="9 11">
    <name type="scientific">Candidatus Chlorohelix allophototropha</name>
    <dbReference type="NCBI Taxonomy" id="3003348"/>
    <lineage>
        <taxon>Bacteria</taxon>
        <taxon>Bacillati</taxon>
        <taxon>Chloroflexota</taxon>
        <taxon>Chloroflexia</taxon>
        <taxon>Candidatus Chloroheliales</taxon>
        <taxon>Candidatus Chloroheliaceae</taxon>
        <taxon>Candidatus Chlorohelix</taxon>
    </lineage>
</organism>
<feature type="transmembrane region" description="Helical" evidence="8">
    <location>
        <begin position="105"/>
        <end position="122"/>
    </location>
</feature>
<dbReference type="GO" id="GO:0009103">
    <property type="term" value="P:lipopolysaccharide biosynthetic process"/>
    <property type="evidence" value="ECO:0007669"/>
    <property type="project" value="UniProtKB-ARBA"/>
</dbReference>
<evidence type="ECO:0000313" key="9">
    <source>
        <dbReference type="EMBL" id="NWJ47293.1"/>
    </source>
</evidence>
<dbReference type="EC" id="2.4.-.-" evidence="10"/>
<feature type="transmembrane region" description="Helical" evidence="8">
    <location>
        <begin position="154"/>
        <end position="175"/>
    </location>
</feature>
<proteinExistence type="predicted"/>
<keyword evidence="4 10" id="KW-0808">Transferase</keyword>
<accession>A0A8T7M5D8</accession>
<gene>
    <name evidence="9" type="ORF">HXX08_15635</name>
    <name evidence="10" type="ORF">OZ401_002808</name>
</gene>
<dbReference type="GO" id="GO:0016763">
    <property type="term" value="F:pentosyltransferase activity"/>
    <property type="evidence" value="ECO:0007669"/>
    <property type="project" value="TreeGrafter"/>
</dbReference>
<keyword evidence="12" id="KW-1185">Reference proteome</keyword>
<sequence>MVETKGQLQVTWLLPAQNFIKQRENTLVWLTLGLLTLVGLGLRLYHIESIPAVWDEVFNYNVARQDLSTIVNTVSNAIEPPLYYFLFRLWAFLCGGANNEFNVRFLSVLIGTATIPVSYWLFRQLVERWWALAGAAMVAVNGYHLYYSQYAKNYVLVTLFAFASLALFLQIISDFKPGKFGLDWRWAVWALLNTLIAYTHYFSVYVVIGEYVTLALLIVIGRLPRLQTLLYTFGSLLASFILYLPWLPVALRSLHERVSDPGWLYYKLDFDFFYRQAAGFPNLFLGLPLKDEWLLRMALALVVGGATAGYAAWRLRRRTTGKNRVLALWILLPAIITPYIGVMIYTNSQLETRNFLGGAGATIYTLLLLMGERLWQWKRLAGAVVLLFFSVISIYSLQYYYRTATHGDDYRVMVAQIRQLESQQPRPVLMIPMKPVEDVLRFYMRDDELTDILRLPQPPESATVPPQGLVIALDQRFADLDWDIKRLIGHLQTYNRKMGQYPFPGAQVFYFLPPE</sequence>
<feature type="transmembrane region" description="Helical" evidence="8">
    <location>
        <begin position="293"/>
        <end position="313"/>
    </location>
</feature>
<evidence type="ECO:0000256" key="7">
    <source>
        <dbReference type="ARBA" id="ARBA00023136"/>
    </source>
</evidence>
<keyword evidence="2" id="KW-1003">Cell membrane</keyword>
<reference evidence="9 11" key="1">
    <citation type="submission" date="2020-06" db="EMBL/GenBank/DDBJ databases">
        <title>Anoxygenic phototrophic Chloroflexota member uses a Type I reaction center.</title>
        <authorList>
            <person name="Tsuji J.M."/>
            <person name="Shaw N.A."/>
            <person name="Nagashima S."/>
            <person name="Venkiteswaran J."/>
            <person name="Schiff S.L."/>
            <person name="Hanada S."/>
            <person name="Tank M."/>
            <person name="Neufeld J.D."/>
        </authorList>
    </citation>
    <scope>NUCLEOTIDE SEQUENCE [LARGE SCALE GENOMIC DNA]</scope>
    <source>
        <strain evidence="9">L227-S17</strain>
    </source>
</reference>
<evidence type="ECO:0000313" key="11">
    <source>
        <dbReference type="Proteomes" id="UP000521676"/>
    </source>
</evidence>
<dbReference type="PANTHER" id="PTHR33908:SF11">
    <property type="entry name" value="MEMBRANE PROTEIN"/>
    <property type="match status" value="1"/>
</dbReference>
<feature type="transmembrane region" description="Helical" evidence="8">
    <location>
        <begin position="325"/>
        <end position="346"/>
    </location>
</feature>
<evidence type="ECO:0000256" key="3">
    <source>
        <dbReference type="ARBA" id="ARBA00022676"/>
    </source>
</evidence>
<evidence type="ECO:0000313" key="12">
    <source>
        <dbReference type="Proteomes" id="UP001431572"/>
    </source>
</evidence>
<dbReference type="PANTHER" id="PTHR33908">
    <property type="entry name" value="MANNOSYLTRANSFERASE YKCB-RELATED"/>
    <property type="match status" value="1"/>
</dbReference>
<dbReference type="RefSeq" id="WP_341471096.1">
    <property type="nucleotide sequence ID" value="NZ_CP128400.1"/>
</dbReference>
<dbReference type="GO" id="GO:0005886">
    <property type="term" value="C:plasma membrane"/>
    <property type="evidence" value="ECO:0007669"/>
    <property type="project" value="UniProtKB-SubCell"/>
</dbReference>
<evidence type="ECO:0000313" key="10">
    <source>
        <dbReference type="EMBL" id="WJW69211.1"/>
    </source>
</evidence>
<keyword evidence="5 8" id="KW-0812">Transmembrane</keyword>
<evidence type="ECO:0000256" key="2">
    <source>
        <dbReference type="ARBA" id="ARBA00022475"/>
    </source>
</evidence>
<dbReference type="InterPro" id="IPR050297">
    <property type="entry name" value="LipidA_mod_glycosyltrf_83"/>
</dbReference>
<feature type="transmembrane region" description="Helical" evidence="8">
    <location>
        <begin position="381"/>
        <end position="401"/>
    </location>
</feature>
<dbReference type="EMBL" id="CP128400">
    <property type="protein sequence ID" value="WJW69211.1"/>
    <property type="molecule type" value="Genomic_DNA"/>
</dbReference>
<dbReference type="AlphaFoldDB" id="A0A8T7M5D8"/>
<evidence type="ECO:0000256" key="1">
    <source>
        <dbReference type="ARBA" id="ARBA00004651"/>
    </source>
</evidence>
<evidence type="ECO:0000256" key="5">
    <source>
        <dbReference type="ARBA" id="ARBA00022692"/>
    </source>
</evidence>
<comment type="subcellular location">
    <subcellularLocation>
        <location evidence="1">Cell membrane</location>
        <topology evidence="1">Multi-pass membrane protein</topology>
    </subcellularLocation>
</comment>
<evidence type="ECO:0000256" key="8">
    <source>
        <dbReference type="SAM" id="Phobius"/>
    </source>
</evidence>
<keyword evidence="3 10" id="KW-0328">Glycosyltransferase</keyword>
<keyword evidence="6 8" id="KW-1133">Transmembrane helix</keyword>
<dbReference type="Proteomes" id="UP001431572">
    <property type="component" value="Chromosome 2"/>
</dbReference>
<feature type="transmembrane region" description="Helical" evidence="8">
    <location>
        <begin position="27"/>
        <end position="45"/>
    </location>
</feature>
<dbReference type="EMBL" id="JACATZ010000003">
    <property type="protein sequence ID" value="NWJ47293.1"/>
    <property type="molecule type" value="Genomic_DNA"/>
</dbReference>
<protein>
    <submittedName>
        <fullName evidence="9">Glycosyltransferase family 39 protein</fullName>
        <ecNumber evidence="10">2.4.-.-</ecNumber>
    </submittedName>
</protein>
<feature type="transmembrane region" description="Helical" evidence="8">
    <location>
        <begin position="128"/>
        <end position="147"/>
    </location>
</feature>
<keyword evidence="7 8" id="KW-0472">Membrane</keyword>
<reference evidence="10" key="2">
    <citation type="journal article" date="2024" name="Nature">
        <title>Anoxygenic phototroph of the Chloroflexota uses a type I reaction centre.</title>
        <authorList>
            <person name="Tsuji J.M."/>
            <person name="Shaw N.A."/>
            <person name="Nagashima S."/>
            <person name="Venkiteswaran J.J."/>
            <person name="Schiff S.L."/>
            <person name="Watanabe T."/>
            <person name="Fukui M."/>
            <person name="Hanada S."/>
            <person name="Tank M."/>
            <person name="Neufeld J.D."/>
        </authorList>
    </citation>
    <scope>NUCLEOTIDE SEQUENCE</scope>
    <source>
        <strain evidence="10">L227-S17</strain>
    </source>
</reference>
<evidence type="ECO:0000256" key="6">
    <source>
        <dbReference type="ARBA" id="ARBA00022989"/>
    </source>
</evidence>
<feature type="transmembrane region" description="Helical" evidence="8">
    <location>
        <begin position="195"/>
        <end position="221"/>
    </location>
</feature>
<evidence type="ECO:0000256" key="4">
    <source>
        <dbReference type="ARBA" id="ARBA00022679"/>
    </source>
</evidence>
<dbReference type="Proteomes" id="UP000521676">
    <property type="component" value="Unassembled WGS sequence"/>
</dbReference>
<feature type="transmembrane region" description="Helical" evidence="8">
    <location>
        <begin position="228"/>
        <end position="246"/>
    </location>
</feature>
<name>A0A8T7M5D8_9CHLR</name>